<evidence type="ECO:0000256" key="2">
    <source>
        <dbReference type="SAM" id="SignalP"/>
    </source>
</evidence>
<reference evidence="5" key="1">
    <citation type="journal article" date="2019" name="Int. J. Syst. Evol. Microbiol.">
        <title>The Global Catalogue of Microorganisms (GCM) 10K type strain sequencing project: providing services to taxonomists for standard genome sequencing and annotation.</title>
        <authorList>
            <consortium name="The Broad Institute Genomics Platform"/>
            <consortium name="The Broad Institute Genome Sequencing Center for Infectious Disease"/>
            <person name="Wu L."/>
            <person name="Ma J."/>
        </authorList>
    </citation>
    <scope>NUCLEOTIDE SEQUENCE [LARGE SCALE GENOMIC DNA]</scope>
    <source>
        <strain evidence="5">CGMCC 1.12769</strain>
    </source>
</reference>
<feature type="region of interest" description="Disordered" evidence="1">
    <location>
        <begin position="42"/>
        <end position="74"/>
    </location>
</feature>
<feature type="compositionally biased region" description="Polar residues" evidence="1">
    <location>
        <begin position="50"/>
        <end position="74"/>
    </location>
</feature>
<proteinExistence type="predicted"/>
<organism evidence="4 5">
    <name type="scientific">Paenibacillus segetis</name>
    <dbReference type="NCBI Taxonomy" id="1325360"/>
    <lineage>
        <taxon>Bacteria</taxon>
        <taxon>Bacillati</taxon>
        <taxon>Bacillota</taxon>
        <taxon>Bacilli</taxon>
        <taxon>Bacillales</taxon>
        <taxon>Paenibacillaceae</taxon>
        <taxon>Paenibacillus</taxon>
    </lineage>
</organism>
<evidence type="ECO:0000256" key="1">
    <source>
        <dbReference type="SAM" id="MobiDB-lite"/>
    </source>
</evidence>
<comment type="caution">
    <text evidence="4">The sequence shown here is derived from an EMBL/GenBank/DDBJ whole genome shotgun (WGS) entry which is preliminary data.</text>
</comment>
<feature type="chain" id="PRO_5045397858" description="GerMN domain-containing protein" evidence="2">
    <location>
        <begin position="20"/>
        <end position="203"/>
    </location>
</feature>
<feature type="signal peptide" evidence="2">
    <location>
        <begin position="1"/>
        <end position="19"/>
    </location>
</feature>
<dbReference type="RefSeq" id="WP_229753350.1">
    <property type="nucleotide sequence ID" value="NZ_BMFT01000001.1"/>
</dbReference>
<name>A0ABQ1YGT6_9BACL</name>
<dbReference type="InterPro" id="IPR019606">
    <property type="entry name" value="GerMN"/>
</dbReference>
<evidence type="ECO:0000313" key="4">
    <source>
        <dbReference type="EMBL" id="GGH23997.1"/>
    </source>
</evidence>
<dbReference type="Proteomes" id="UP000659344">
    <property type="component" value="Unassembled WGS sequence"/>
</dbReference>
<feature type="domain" description="GerMN" evidence="3">
    <location>
        <begin position="79"/>
        <end position="188"/>
    </location>
</feature>
<gene>
    <name evidence="4" type="ORF">GCM10008013_23470</name>
</gene>
<evidence type="ECO:0000313" key="5">
    <source>
        <dbReference type="Proteomes" id="UP000659344"/>
    </source>
</evidence>
<dbReference type="PROSITE" id="PS51257">
    <property type="entry name" value="PROKAR_LIPOPROTEIN"/>
    <property type="match status" value="1"/>
</dbReference>
<sequence length="203" mass="21956">MKKISVIALMIFLMIAAVGCGQKPLAGSGENEQLPNLSVNEAEPPATVVPDSTNSTQGAQNNDPNEQTDTPTSQKLAIKVYYTDDDIMDLKEMEQEITFVDAKANSKYSEAFKALQNVSGSGVISLWGKVILNSTSFTDGELTVDIQLPDEARLGSGGESLAIDALKATFFQFEEVKQLELTVNGDKVDTLMGHVELEHPMTK</sequence>
<evidence type="ECO:0000259" key="3">
    <source>
        <dbReference type="Pfam" id="PF10646"/>
    </source>
</evidence>
<dbReference type="Pfam" id="PF10646">
    <property type="entry name" value="Germane"/>
    <property type="match status" value="1"/>
</dbReference>
<keyword evidence="2" id="KW-0732">Signal</keyword>
<protein>
    <recommendedName>
        <fullName evidence="3">GerMN domain-containing protein</fullName>
    </recommendedName>
</protein>
<keyword evidence="5" id="KW-1185">Reference proteome</keyword>
<dbReference type="EMBL" id="BMFT01000001">
    <property type="protein sequence ID" value="GGH23997.1"/>
    <property type="molecule type" value="Genomic_DNA"/>
</dbReference>
<accession>A0ABQ1YGT6</accession>